<dbReference type="Proteomes" id="UP001497480">
    <property type="component" value="Unassembled WGS sequence"/>
</dbReference>
<protein>
    <submittedName>
        <fullName evidence="1">Uncharacterized protein</fullName>
    </submittedName>
</protein>
<name>A0AAV1WEU8_LUPLU</name>
<sequence>MQFSKQDVKTKMNAFFTLMSNKQRHKSTIMGTSIHSNKRQFSAILGWRRSEVLNQDVPESITNIGISFKVSIMALENPLAYCFNREKL</sequence>
<evidence type="ECO:0000313" key="2">
    <source>
        <dbReference type="Proteomes" id="UP001497480"/>
    </source>
</evidence>
<dbReference type="AlphaFoldDB" id="A0AAV1WEU8"/>
<reference evidence="1 2" key="1">
    <citation type="submission" date="2024-03" db="EMBL/GenBank/DDBJ databases">
        <authorList>
            <person name="Martinez-Hernandez J."/>
        </authorList>
    </citation>
    <scope>NUCLEOTIDE SEQUENCE [LARGE SCALE GENOMIC DNA]</scope>
</reference>
<keyword evidence="2" id="KW-1185">Reference proteome</keyword>
<proteinExistence type="predicted"/>
<comment type="caution">
    <text evidence="1">The sequence shown here is derived from an EMBL/GenBank/DDBJ whole genome shotgun (WGS) entry which is preliminary data.</text>
</comment>
<gene>
    <name evidence="1" type="ORF">LLUT_LOCUS8768</name>
</gene>
<accession>A0AAV1WEU8</accession>
<evidence type="ECO:0000313" key="1">
    <source>
        <dbReference type="EMBL" id="CAL0307708.1"/>
    </source>
</evidence>
<dbReference type="EMBL" id="CAXHTB010000006">
    <property type="protein sequence ID" value="CAL0307708.1"/>
    <property type="molecule type" value="Genomic_DNA"/>
</dbReference>
<organism evidence="1 2">
    <name type="scientific">Lupinus luteus</name>
    <name type="common">European yellow lupine</name>
    <dbReference type="NCBI Taxonomy" id="3873"/>
    <lineage>
        <taxon>Eukaryota</taxon>
        <taxon>Viridiplantae</taxon>
        <taxon>Streptophyta</taxon>
        <taxon>Embryophyta</taxon>
        <taxon>Tracheophyta</taxon>
        <taxon>Spermatophyta</taxon>
        <taxon>Magnoliopsida</taxon>
        <taxon>eudicotyledons</taxon>
        <taxon>Gunneridae</taxon>
        <taxon>Pentapetalae</taxon>
        <taxon>rosids</taxon>
        <taxon>fabids</taxon>
        <taxon>Fabales</taxon>
        <taxon>Fabaceae</taxon>
        <taxon>Papilionoideae</taxon>
        <taxon>50 kb inversion clade</taxon>
        <taxon>genistoids sensu lato</taxon>
        <taxon>core genistoids</taxon>
        <taxon>Genisteae</taxon>
        <taxon>Lupinus</taxon>
    </lineage>
</organism>